<dbReference type="PANTHER" id="PTHR30005">
    <property type="entry name" value="EXOPOLYPHOSPHATASE"/>
    <property type="match status" value="1"/>
</dbReference>
<dbReference type="GO" id="GO:0016462">
    <property type="term" value="F:pyrophosphatase activity"/>
    <property type="evidence" value="ECO:0007669"/>
    <property type="project" value="TreeGrafter"/>
</dbReference>
<dbReference type="InterPro" id="IPR050273">
    <property type="entry name" value="GppA/Ppx_hydrolase"/>
</dbReference>
<evidence type="ECO:0000313" key="2">
    <source>
        <dbReference type="EMBL" id="RLV50716.1"/>
    </source>
</evidence>
<evidence type="ECO:0000259" key="1">
    <source>
        <dbReference type="Pfam" id="PF02541"/>
    </source>
</evidence>
<dbReference type="Pfam" id="PF02541">
    <property type="entry name" value="Ppx-GppA"/>
    <property type="match status" value="1"/>
</dbReference>
<dbReference type="PANTHER" id="PTHR30005:SF13">
    <property type="entry name" value="EXOPOLYPHOSPHATASE 2"/>
    <property type="match status" value="1"/>
</dbReference>
<dbReference type="InterPro" id="IPR003695">
    <property type="entry name" value="Ppx_GppA_N"/>
</dbReference>
<dbReference type="Proteomes" id="UP000281708">
    <property type="component" value="Unassembled WGS sequence"/>
</dbReference>
<sequence>MRVAAVDCGTNTIKLLVADLDADSGREQELVREMRMVRLGQGVDRTGRLSEAALERVFGAVDEYAEMVSRHDVEAIRFCATSAVRDAENAADFTAGVEERLGVRPEVVTGEEEARLSYAGATRTLQAGLEPPFLVLDIGGGSTELILGDDDGTVREAQSLDIGSVRLTERHLVTDPPTPEELAAATADVDAALDACRVDPDAAEAVIGVAGTVTTTAAAVLGLTAYDRTVLNHAVVGVSAVEGTVNRLLSMTVEERKALPFMHPGRADVIGAGALILQRVLSRTHVRSMLVSEADILDGIAWSLVGGVSGG</sequence>
<protein>
    <submittedName>
        <fullName evidence="2">Exopolyphosphatase</fullName>
    </submittedName>
</protein>
<dbReference type="Gene3D" id="3.30.420.40">
    <property type="match status" value="1"/>
</dbReference>
<name>A0A3L8P5N2_9ACTN</name>
<accession>A0A3L8P5N2</accession>
<dbReference type="SUPFAM" id="SSF53067">
    <property type="entry name" value="Actin-like ATPase domain"/>
    <property type="match status" value="2"/>
</dbReference>
<dbReference type="AlphaFoldDB" id="A0A3L8P5N2"/>
<dbReference type="RefSeq" id="WP_121804397.1">
    <property type="nucleotide sequence ID" value="NZ_RDBE01000001.1"/>
</dbReference>
<dbReference type="EMBL" id="RDBE01000001">
    <property type="protein sequence ID" value="RLV50716.1"/>
    <property type="molecule type" value="Genomic_DNA"/>
</dbReference>
<gene>
    <name evidence="2" type="ORF">D9V37_01750</name>
</gene>
<organism evidence="2 3">
    <name type="scientific">Nocardioides mangrovicus</name>
    <dbReference type="NCBI Taxonomy" id="2478913"/>
    <lineage>
        <taxon>Bacteria</taxon>
        <taxon>Bacillati</taxon>
        <taxon>Actinomycetota</taxon>
        <taxon>Actinomycetes</taxon>
        <taxon>Propionibacteriales</taxon>
        <taxon>Nocardioidaceae</taxon>
        <taxon>Nocardioides</taxon>
    </lineage>
</organism>
<dbReference type="OrthoDB" id="9793035at2"/>
<keyword evidence="3" id="KW-1185">Reference proteome</keyword>
<comment type="caution">
    <text evidence="2">The sequence shown here is derived from an EMBL/GenBank/DDBJ whole genome shotgun (WGS) entry which is preliminary data.</text>
</comment>
<proteinExistence type="predicted"/>
<reference evidence="2 3" key="1">
    <citation type="submission" date="2018-10" db="EMBL/GenBank/DDBJ databases">
        <title>Marmoricola sp. 4Q3S-7 whole genome shotgun sequence.</title>
        <authorList>
            <person name="Li F."/>
        </authorList>
    </citation>
    <scope>NUCLEOTIDE SEQUENCE [LARGE SCALE GENOMIC DNA]</scope>
    <source>
        <strain evidence="2 3">4Q3S-7</strain>
    </source>
</reference>
<dbReference type="Gene3D" id="3.30.420.150">
    <property type="entry name" value="Exopolyphosphatase. Domain 2"/>
    <property type="match status" value="1"/>
</dbReference>
<feature type="domain" description="Ppx/GppA phosphatase N-terminal" evidence="1">
    <location>
        <begin position="25"/>
        <end position="303"/>
    </location>
</feature>
<evidence type="ECO:0000313" key="3">
    <source>
        <dbReference type="Proteomes" id="UP000281708"/>
    </source>
</evidence>
<dbReference type="InterPro" id="IPR043129">
    <property type="entry name" value="ATPase_NBD"/>
</dbReference>